<reference evidence="2 3" key="1">
    <citation type="submission" date="2016-10" db="EMBL/GenBank/DDBJ databases">
        <authorList>
            <person name="Varghese N."/>
            <person name="Submissions S."/>
        </authorList>
    </citation>
    <scope>NUCLEOTIDE SEQUENCE [LARGE SCALE GENOMIC DNA]</scope>
    <source>
        <strain evidence="2 3">CECT 8317</strain>
    </source>
</reference>
<dbReference type="GO" id="GO:0008270">
    <property type="term" value="F:zinc ion binding"/>
    <property type="evidence" value="ECO:0007669"/>
    <property type="project" value="UniProtKB-KW"/>
</dbReference>
<comment type="caution">
    <text evidence="2">The sequence shown here is derived from an EMBL/GenBank/DDBJ whole genome shotgun (WGS) entry which is preliminary data.</text>
</comment>
<protein>
    <submittedName>
        <fullName evidence="2">Zinc-finger of transposase IS204/IS1001/IS1096/IS1165</fullName>
    </submittedName>
</protein>
<keyword evidence="2" id="KW-0862">Zinc</keyword>
<keyword evidence="3" id="KW-1185">Reference proteome</keyword>
<dbReference type="Proteomes" id="UP000243518">
    <property type="component" value="Unassembled WGS sequence"/>
</dbReference>
<dbReference type="AlphaFoldDB" id="A0AAQ1JR16"/>
<dbReference type="Pfam" id="PF14690">
    <property type="entry name" value="Zn_ribbon_ISL3"/>
    <property type="match status" value="1"/>
</dbReference>
<keyword evidence="2" id="KW-0479">Metal-binding</keyword>
<sequence>MHDINTFLPFWEGFSVTAIRPDGDDLLIDLIPQPTRLPTCSGCHQPSTTIHEYCQRSIRDLPILGRTVRLNVELRRVGCSTC</sequence>
<gene>
    <name evidence="2" type="ORF">SAMN05216586_110124</name>
</gene>
<dbReference type="EMBL" id="FNVE01000010">
    <property type="protein sequence ID" value="SEG58528.1"/>
    <property type="molecule type" value="Genomic_DNA"/>
</dbReference>
<keyword evidence="2" id="KW-0863">Zinc-finger</keyword>
<accession>A0AAQ1JR16</accession>
<feature type="non-terminal residue" evidence="2">
    <location>
        <position position="82"/>
    </location>
</feature>
<dbReference type="InterPro" id="IPR029261">
    <property type="entry name" value="Transposase_Znf"/>
</dbReference>
<evidence type="ECO:0000313" key="2">
    <source>
        <dbReference type="EMBL" id="SEG58528.1"/>
    </source>
</evidence>
<evidence type="ECO:0000313" key="3">
    <source>
        <dbReference type="Proteomes" id="UP000243518"/>
    </source>
</evidence>
<proteinExistence type="predicted"/>
<evidence type="ECO:0000259" key="1">
    <source>
        <dbReference type="Pfam" id="PF14690"/>
    </source>
</evidence>
<feature type="domain" description="Transposase IS204/IS1001/IS1096/IS1165 zinc-finger" evidence="1">
    <location>
        <begin position="37"/>
        <end position="82"/>
    </location>
</feature>
<name>A0AAQ1JR16_9GAMM</name>
<dbReference type="RefSeq" id="WP_146063696.1">
    <property type="nucleotide sequence ID" value="NZ_FNVE01000010.1"/>
</dbReference>
<organism evidence="2 3">
    <name type="scientific">Halopseudomonas aestusnigri</name>
    <dbReference type="NCBI Taxonomy" id="857252"/>
    <lineage>
        <taxon>Bacteria</taxon>
        <taxon>Pseudomonadati</taxon>
        <taxon>Pseudomonadota</taxon>
        <taxon>Gammaproteobacteria</taxon>
        <taxon>Pseudomonadales</taxon>
        <taxon>Pseudomonadaceae</taxon>
        <taxon>Halopseudomonas</taxon>
    </lineage>
</organism>